<name>A0ABU8Q5R0_9SPHN</name>
<organism evidence="1 2">
    <name type="scientific">Sphingomonas molluscorum</name>
    <dbReference type="NCBI Taxonomy" id="418184"/>
    <lineage>
        <taxon>Bacteria</taxon>
        <taxon>Pseudomonadati</taxon>
        <taxon>Pseudomonadota</taxon>
        <taxon>Alphaproteobacteria</taxon>
        <taxon>Sphingomonadales</taxon>
        <taxon>Sphingomonadaceae</taxon>
        <taxon>Sphingomonas</taxon>
    </lineage>
</organism>
<protein>
    <submittedName>
        <fullName evidence="1">Uncharacterized protein</fullName>
    </submittedName>
</protein>
<dbReference type="Proteomes" id="UP001380365">
    <property type="component" value="Unassembled WGS sequence"/>
</dbReference>
<keyword evidence="2" id="KW-1185">Reference proteome</keyword>
<reference evidence="1 2" key="1">
    <citation type="submission" date="2023-12" db="EMBL/GenBank/DDBJ databases">
        <title>Gut-associated functions are favored during microbiome assembly across C. elegans life.</title>
        <authorList>
            <person name="Zimmermann J."/>
        </authorList>
    </citation>
    <scope>NUCLEOTIDE SEQUENCE [LARGE SCALE GENOMIC DNA]</scope>
    <source>
        <strain evidence="1 2">JUb134</strain>
    </source>
</reference>
<evidence type="ECO:0000313" key="2">
    <source>
        <dbReference type="Proteomes" id="UP001380365"/>
    </source>
</evidence>
<dbReference type="EMBL" id="JBBGZA010000001">
    <property type="protein sequence ID" value="MEJ5094845.1"/>
    <property type="molecule type" value="Genomic_DNA"/>
</dbReference>
<evidence type="ECO:0000313" key="1">
    <source>
        <dbReference type="EMBL" id="MEJ5094845.1"/>
    </source>
</evidence>
<gene>
    <name evidence="1" type="ORF">WH159_09885</name>
</gene>
<proteinExistence type="predicted"/>
<comment type="caution">
    <text evidence="1">The sequence shown here is derived from an EMBL/GenBank/DDBJ whole genome shotgun (WGS) entry which is preliminary data.</text>
</comment>
<dbReference type="RefSeq" id="WP_132883722.1">
    <property type="nucleotide sequence ID" value="NZ_JBBGZA010000001.1"/>
</dbReference>
<dbReference type="SUPFAM" id="SSF56349">
    <property type="entry name" value="DNA breaking-rejoining enzymes"/>
    <property type="match status" value="1"/>
</dbReference>
<dbReference type="InterPro" id="IPR011010">
    <property type="entry name" value="DNA_brk_join_enz"/>
</dbReference>
<sequence length="191" mass="20447">MPSITAVRRLLAAARSAGGPYGTVLEVSILALCLPWEAVAIDLEKIEWATGFVEIPARGGRNRILVLPGDARATILRVAGSASGKGQAVTAGRGKRLEARYVRLDRLQDYLADTVSDAIEIEGWNFHGIRVAGERALSAAGRSPAETATALGRYDRGVQPPRVRAEIAAMALETWCSILRDTTRQRGRGAS</sequence>
<accession>A0ABU8Q5R0</accession>